<feature type="compositionally biased region" description="Pro residues" evidence="1">
    <location>
        <begin position="9"/>
        <end position="19"/>
    </location>
</feature>
<dbReference type="Proteomes" id="UP001362999">
    <property type="component" value="Unassembled WGS sequence"/>
</dbReference>
<feature type="compositionally biased region" description="Acidic residues" evidence="1">
    <location>
        <begin position="532"/>
        <end position="541"/>
    </location>
</feature>
<keyword evidence="4" id="KW-1185">Reference proteome</keyword>
<protein>
    <recommendedName>
        <fullName evidence="2">DUF6699 domain-containing protein</fullName>
    </recommendedName>
</protein>
<comment type="caution">
    <text evidence="3">The sequence shown here is derived from an EMBL/GenBank/DDBJ whole genome shotgun (WGS) entry which is preliminary data.</text>
</comment>
<feature type="region of interest" description="Disordered" evidence="1">
    <location>
        <begin position="1"/>
        <end position="46"/>
    </location>
</feature>
<evidence type="ECO:0000256" key="1">
    <source>
        <dbReference type="SAM" id="MobiDB-lite"/>
    </source>
</evidence>
<feature type="compositionally biased region" description="Polar residues" evidence="1">
    <location>
        <begin position="34"/>
        <end position="46"/>
    </location>
</feature>
<feature type="compositionally biased region" description="Basic residues" evidence="1">
    <location>
        <begin position="545"/>
        <end position="555"/>
    </location>
</feature>
<evidence type="ECO:0000313" key="4">
    <source>
        <dbReference type="Proteomes" id="UP001362999"/>
    </source>
</evidence>
<feature type="domain" description="DUF6699" evidence="2">
    <location>
        <begin position="323"/>
        <end position="456"/>
    </location>
</feature>
<reference evidence="3 4" key="1">
    <citation type="journal article" date="2024" name="J Genomics">
        <title>Draft genome sequencing and assembly of Favolaschia claudopus CIRM-BRFM 2984 isolated from oak limbs.</title>
        <authorList>
            <person name="Navarro D."/>
            <person name="Drula E."/>
            <person name="Chaduli D."/>
            <person name="Cazenave R."/>
            <person name="Ahrendt S."/>
            <person name="Wang J."/>
            <person name="Lipzen A."/>
            <person name="Daum C."/>
            <person name="Barry K."/>
            <person name="Grigoriev I.V."/>
            <person name="Favel A."/>
            <person name="Rosso M.N."/>
            <person name="Martin F."/>
        </authorList>
    </citation>
    <scope>NUCLEOTIDE SEQUENCE [LARGE SCALE GENOMIC DNA]</scope>
    <source>
        <strain evidence="3 4">CIRM-BRFM 2984</strain>
    </source>
</reference>
<dbReference type="Pfam" id="PF20415">
    <property type="entry name" value="DUF6699"/>
    <property type="match status" value="1"/>
</dbReference>
<dbReference type="AlphaFoldDB" id="A0AAW0BEM4"/>
<name>A0AAW0BEM4_9AGAR</name>
<evidence type="ECO:0000259" key="2">
    <source>
        <dbReference type="Pfam" id="PF20415"/>
    </source>
</evidence>
<evidence type="ECO:0000313" key="3">
    <source>
        <dbReference type="EMBL" id="KAK7024041.1"/>
    </source>
</evidence>
<organism evidence="3 4">
    <name type="scientific">Favolaschia claudopus</name>
    <dbReference type="NCBI Taxonomy" id="2862362"/>
    <lineage>
        <taxon>Eukaryota</taxon>
        <taxon>Fungi</taxon>
        <taxon>Dikarya</taxon>
        <taxon>Basidiomycota</taxon>
        <taxon>Agaricomycotina</taxon>
        <taxon>Agaricomycetes</taxon>
        <taxon>Agaricomycetidae</taxon>
        <taxon>Agaricales</taxon>
        <taxon>Marasmiineae</taxon>
        <taxon>Mycenaceae</taxon>
        <taxon>Favolaschia</taxon>
    </lineage>
</organism>
<dbReference type="EMBL" id="JAWWNJ010000035">
    <property type="protein sequence ID" value="KAK7024041.1"/>
    <property type="molecule type" value="Genomic_DNA"/>
</dbReference>
<proteinExistence type="predicted"/>
<feature type="region of interest" description="Disordered" evidence="1">
    <location>
        <begin position="487"/>
        <end position="555"/>
    </location>
</feature>
<feature type="compositionally biased region" description="Basic and acidic residues" evidence="1">
    <location>
        <begin position="497"/>
        <end position="508"/>
    </location>
</feature>
<dbReference type="InterPro" id="IPR046522">
    <property type="entry name" value="DUF6699"/>
</dbReference>
<sequence>MTEPATTPFIPPLNTPVPSPGAGAQPPLVPHAPTGSNPQYPSWAAQPQTAGGYPVYPNTPYTAGASTPFLPYTTPQAGMPQYFPGTGPPPPQMQLPPDMGHGHGHGYPPFGGATPGWPPAGAFPGTPWGAVPPGTPYSAHGAPSPYVPAGHPMAFVQQPVVPPQIRAAAWGGAGVGGPFTPAAAVDPWGAAAGAAPPPWAQAQMGMTHGGGPMMHGMGMGMGGMGMGGMPGGMPGMMQGMGMNPGLGFGGFGGFAGSAGGAAGYGMAEQSRPQEASSDKINHFEAGPHYGPVLEPFLIRAVHAKVLLNPLIQPTDTETEAPFLKWSMLFPSNQCQRSDEPSHMSWSNGRQQPATFPRVTVLQLVSETFPWVIKVVARHRDIGVTCGEVIESISRDMCALSGRAEYEILSPAKQNAVRQAYQYNRSRAHGVPGGQLQQGMMRMDWLGQATSFGGVRDNERVVRAVCGDVLPCTFELVCQRRYSTPEDARNQEMLQRTLSERDARREARRQSSHRRAVRTVPEEEETTSTSGNEPEEDSSDEEQSSRGRRGRGRPAD</sequence>
<gene>
    <name evidence="3" type="ORF">R3P38DRAFT_1088015</name>
</gene>
<accession>A0AAW0BEM4</accession>